<dbReference type="AlphaFoldDB" id="A0A1I5R0M4"/>
<feature type="transmembrane region" description="Helical" evidence="1">
    <location>
        <begin position="57"/>
        <end position="77"/>
    </location>
</feature>
<feature type="transmembrane region" description="Helical" evidence="1">
    <location>
        <begin position="164"/>
        <end position="182"/>
    </location>
</feature>
<reference evidence="3" key="1">
    <citation type="submission" date="2016-10" db="EMBL/GenBank/DDBJ databases">
        <authorList>
            <person name="Varghese N."/>
            <person name="Submissions S."/>
        </authorList>
    </citation>
    <scope>NUCLEOTIDE SEQUENCE [LARGE SCALE GENOMIC DNA]</scope>
    <source>
        <strain evidence="3">DSM 44208</strain>
    </source>
</reference>
<proteinExistence type="predicted"/>
<keyword evidence="1" id="KW-0812">Transmembrane</keyword>
<dbReference type="Proteomes" id="UP000198857">
    <property type="component" value="Unassembled WGS sequence"/>
</dbReference>
<dbReference type="RefSeq" id="WP_091111608.1">
    <property type="nucleotide sequence ID" value="NZ_FOWQ01000005.1"/>
</dbReference>
<evidence type="ECO:0008006" key="4">
    <source>
        <dbReference type="Google" id="ProtNLM"/>
    </source>
</evidence>
<feature type="transmembrane region" description="Helical" evidence="1">
    <location>
        <begin position="136"/>
        <end position="157"/>
    </location>
</feature>
<evidence type="ECO:0000256" key="1">
    <source>
        <dbReference type="SAM" id="Phobius"/>
    </source>
</evidence>
<sequence>MSQTDRVFRPLAAVGLVGAPLLVLVLPPLLTSAGDHASAQEQFTALAGGPAEYGGMFVQAAGALCLVLAAVGVLAVVTARRRGRVPGGLAASTGVVGAGALLLVLGVELTQAFVVAEGTDPPADVALALAINDWPLFGWLLGVGIVALLLTLFCAALALWRTGLVRGVVPAAFVAALLTTLIPMSDAVAAVVPSVCLLLPSAWLAFRLLRPAATAAPVTDGPAPVGAGAPAT</sequence>
<evidence type="ECO:0000313" key="3">
    <source>
        <dbReference type="Proteomes" id="UP000198857"/>
    </source>
</evidence>
<dbReference type="STRING" id="1523247.SAMN05660464_3416"/>
<accession>A0A1I5R0M4</accession>
<gene>
    <name evidence="2" type="ORF">SAMN05660464_3416</name>
</gene>
<name>A0A1I5R0M4_9ACTN</name>
<dbReference type="EMBL" id="FOWQ01000005">
    <property type="protein sequence ID" value="SFP52104.1"/>
    <property type="molecule type" value="Genomic_DNA"/>
</dbReference>
<keyword evidence="3" id="KW-1185">Reference proteome</keyword>
<keyword evidence="1" id="KW-1133">Transmembrane helix</keyword>
<keyword evidence="1" id="KW-0472">Membrane</keyword>
<evidence type="ECO:0000313" key="2">
    <source>
        <dbReference type="EMBL" id="SFP52104.1"/>
    </source>
</evidence>
<protein>
    <recommendedName>
        <fullName evidence="4">DUF4386 family protein</fullName>
    </recommendedName>
</protein>
<feature type="transmembrane region" description="Helical" evidence="1">
    <location>
        <begin position="89"/>
        <end position="116"/>
    </location>
</feature>
<organism evidence="2 3">
    <name type="scientific">Geodermatophilus dictyosporus</name>
    <dbReference type="NCBI Taxonomy" id="1523247"/>
    <lineage>
        <taxon>Bacteria</taxon>
        <taxon>Bacillati</taxon>
        <taxon>Actinomycetota</taxon>
        <taxon>Actinomycetes</taxon>
        <taxon>Geodermatophilales</taxon>
        <taxon>Geodermatophilaceae</taxon>
        <taxon>Geodermatophilus</taxon>
    </lineage>
</organism>
<feature type="transmembrane region" description="Helical" evidence="1">
    <location>
        <begin position="188"/>
        <end position="206"/>
    </location>
</feature>